<reference evidence="2" key="1">
    <citation type="journal article" date="2023" name="Insect Mol. Biol.">
        <title>Genome sequencing provides insights into the evolution of gene families encoding plant cell wall-degrading enzymes in longhorned beetles.</title>
        <authorList>
            <person name="Shin N.R."/>
            <person name="Okamura Y."/>
            <person name="Kirsch R."/>
            <person name="Pauchet Y."/>
        </authorList>
    </citation>
    <scope>NUCLEOTIDE SEQUENCE</scope>
    <source>
        <strain evidence="2">AMC_N1</strain>
    </source>
</reference>
<dbReference type="GO" id="GO:0036064">
    <property type="term" value="C:ciliary basal body"/>
    <property type="evidence" value="ECO:0007669"/>
    <property type="project" value="TreeGrafter"/>
</dbReference>
<evidence type="ECO:0000313" key="3">
    <source>
        <dbReference type="Proteomes" id="UP001162162"/>
    </source>
</evidence>
<accession>A0AAV8X1M5</accession>
<dbReference type="EMBL" id="JAPWTK010001422">
    <property type="protein sequence ID" value="KAJ8932563.1"/>
    <property type="molecule type" value="Genomic_DNA"/>
</dbReference>
<feature type="region of interest" description="Disordered" evidence="1">
    <location>
        <begin position="76"/>
        <end position="126"/>
    </location>
</feature>
<feature type="non-terminal residue" evidence="2">
    <location>
        <position position="1"/>
    </location>
</feature>
<dbReference type="PANTHER" id="PTHR44177:SF1">
    <property type="entry name" value="TETRATRICOPEPTIDE REPEAT PROTEIN 8"/>
    <property type="match status" value="1"/>
</dbReference>
<evidence type="ECO:0000313" key="2">
    <source>
        <dbReference type="EMBL" id="KAJ8932563.1"/>
    </source>
</evidence>
<dbReference type="GO" id="GO:0034464">
    <property type="term" value="C:BBSome"/>
    <property type="evidence" value="ECO:0007669"/>
    <property type="project" value="InterPro"/>
</dbReference>
<dbReference type="AlphaFoldDB" id="A0AAV8X1M5"/>
<dbReference type="GO" id="GO:0097730">
    <property type="term" value="C:non-motile cilium"/>
    <property type="evidence" value="ECO:0007669"/>
    <property type="project" value="TreeGrafter"/>
</dbReference>
<name>A0AAV8X1M5_9CUCU</name>
<evidence type="ECO:0008006" key="4">
    <source>
        <dbReference type="Google" id="ProtNLM"/>
    </source>
</evidence>
<evidence type="ECO:0000256" key="1">
    <source>
        <dbReference type="SAM" id="MobiDB-lite"/>
    </source>
</evidence>
<gene>
    <name evidence="2" type="ORF">NQ318_023096</name>
</gene>
<organism evidence="2 3">
    <name type="scientific">Aromia moschata</name>
    <dbReference type="NCBI Taxonomy" id="1265417"/>
    <lineage>
        <taxon>Eukaryota</taxon>
        <taxon>Metazoa</taxon>
        <taxon>Ecdysozoa</taxon>
        <taxon>Arthropoda</taxon>
        <taxon>Hexapoda</taxon>
        <taxon>Insecta</taxon>
        <taxon>Pterygota</taxon>
        <taxon>Neoptera</taxon>
        <taxon>Endopterygota</taxon>
        <taxon>Coleoptera</taxon>
        <taxon>Polyphaga</taxon>
        <taxon>Cucujiformia</taxon>
        <taxon>Chrysomeloidea</taxon>
        <taxon>Cerambycidae</taxon>
        <taxon>Cerambycinae</taxon>
        <taxon>Callichromatini</taxon>
        <taxon>Aromia</taxon>
    </lineage>
</organism>
<dbReference type="CDD" id="cd21341">
    <property type="entry name" value="TTC8_N"/>
    <property type="match status" value="1"/>
</dbReference>
<protein>
    <recommendedName>
        <fullName evidence="4">Tetratricopeptide repeat protein 8</fullName>
    </recommendedName>
</protein>
<keyword evidence="3" id="KW-1185">Reference proteome</keyword>
<dbReference type="GO" id="GO:1905515">
    <property type="term" value="P:non-motile cilium assembly"/>
    <property type="evidence" value="ECO:0007669"/>
    <property type="project" value="InterPro"/>
</dbReference>
<comment type="caution">
    <text evidence="2">The sequence shown here is derived from an EMBL/GenBank/DDBJ whole genome shotgun (WGS) entry which is preliminary data.</text>
</comment>
<dbReference type="InterPro" id="IPR028796">
    <property type="entry name" value="BBS8"/>
</dbReference>
<proteinExistence type="predicted"/>
<dbReference type="Proteomes" id="UP001162162">
    <property type="component" value="Unassembled WGS sequence"/>
</dbReference>
<dbReference type="PANTHER" id="PTHR44177">
    <property type="entry name" value="TETRATRICOPEPTIDE REPEAT PROTEIN 8"/>
    <property type="match status" value="1"/>
</dbReference>
<sequence length="259" mass="29594">SYRHPAMDPMYLALSLIRRRRYDKCVEVCTGILDKEPLDQAAWCLKMRALTQRVYVDDLESEELPEDDFLEDNAIASAPRPGTSMKVTGQPKTGALTPRTATGRPISGVARPGTQARPGSALDRARTACTRTAQSARVIRLGTAAMLSRKDGPFIQVSRLNLAKYANDPTLSKPLFEYLFYHEGDVRTAMDLAVQATQLREFKDWWWKVQLAKCYIALNMIRESEQQLRSTLKQHHHVETFIRLTRIYLRLENSRHVNF</sequence>